<dbReference type="OrthoDB" id="2832083at2759"/>
<proteinExistence type="predicted"/>
<gene>
    <name evidence="1" type="ORF">GLOTRDRAFT_39303</name>
</gene>
<dbReference type="HOGENOM" id="CLU_2066959_0_0_1"/>
<dbReference type="InterPro" id="IPR027417">
    <property type="entry name" value="P-loop_NTPase"/>
</dbReference>
<dbReference type="Proteomes" id="UP000030669">
    <property type="component" value="Unassembled WGS sequence"/>
</dbReference>
<reference evidence="1 2" key="1">
    <citation type="journal article" date="2012" name="Science">
        <title>The Paleozoic origin of enzymatic lignin decomposition reconstructed from 31 fungal genomes.</title>
        <authorList>
            <person name="Floudas D."/>
            <person name="Binder M."/>
            <person name="Riley R."/>
            <person name="Barry K."/>
            <person name="Blanchette R.A."/>
            <person name="Henrissat B."/>
            <person name="Martinez A.T."/>
            <person name="Otillar R."/>
            <person name="Spatafora J.W."/>
            <person name="Yadav J.S."/>
            <person name="Aerts A."/>
            <person name="Benoit I."/>
            <person name="Boyd A."/>
            <person name="Carlson A."/>
            <person name="Copeland A."/>
            <person name="Coutinho P.M."/>
            <person name="de Vries R.P."/>
            <person name="Ferreira P."/>
            <person name="Findley K."/>
            <person name="Foster B."/>
            <person name="Gaskell J."/>
            <person name="Glotzer D."/>
            <person name="Gorecki P."/>
            <person name="Heitman J."/>
            <person name="Hesse C."/>
            <person name="Hori C."/>
            <person name="Igarashi K."/>
            <person name="Jurgens J.A."/>
            <person name="Kallen N."/>
            <person name="Kersten P."/>
            <person name="Kohler A."/>
            <person name="Kuees U."/>
            <person name="Kumar T.K.A."/>
            <person name="Kuo A."/>
            <person name="LaButti K."/>
            <person name="Larrondo L.F."/>
            <person name="Lindquist E."/>
            <person name="Ling A."/>
            <person name="Lombard V."/>
            <person name="Lucas S."/>
            <person name="Lundell T."/>
            <person name="Martin R."/>
            <person name="McLaughlin D.J."/>
            <person name="Morgenstern I."/>
            <person name="Morin E."/>
            <person name="Murat C."/>
            <person name="Nagy L.G."/>
            <person name="Nolan M."/>
            <person name="Ohm R.A."/>
            <person name="Patyshakuliyeva A."/>
            <person name="Rokas A."/>
            <person name="Ruiz-Duenas F.J."/>
            <person name="Sabat G."/>
            <person name="Salamov A."/>
            <person name="Samejima M."/>
            <person name="Schmutz J."/>
            <person name="Slot J.C."/>
            <person name="St John F."/>
            <person name="Stenlid J."/>
            <person name="Sun H."/>
            <person name="Sun S."/>
            <person name="Syed K."/>
            <person name="Tsang A."/>
            <person name="Wiebenga A."/>
            <person name="Young D."/>
            <person name="Pisabarro A."/>
            <person name="Eastwood D.C."/>
            <person name="Martin F."/>
            <person name="Cullen D."/>
            <person name="Grigoriev I.V."/>
            <person name="Hibbett D.S."/>
        </authorList>
    </citation>
    <scope>NUCLEOTIDE SEQUENCE [LARGE SCALE GENOMIC DNA]</scope>
    <source>
        <strain evidence="1 2">ATCC 11539</strain>
    </source>
</reference>
<keyword evidence="2" id="KW-1185">Reference proteome</keyword>
<dbReference type="PANTHER" id="PTHR36978:SF4">
    <property type="entry name" value="P-LOOP CONTAINING NUCLEOSIDE TRIPHOSPHATE HYDROLASE PROTEIN"/>
    <property type="match status" value="1"/>
</dbReference>
<name>S7QCA2_GLOTA</name>
<dbReference type="EMBL" id="KB469299">
    <property type="protein sequence ID" value="EPQ56983.1"/>
    <property type="molecule type" value="Genomic_DNA"/>
</dbReference>
<sequence length="119" mass="13991">ELFGAHPSAKFIRTVRPTENWYQSTLYIIYGTGTFPMYHLSKLLHPRSQQIKAISRRIWDNFFRGRFVSDGRQIYEEHNQLCRDIIPKEQLLEFSVEQGWDPLCLLLGRPIPVSRGIIS</sequence>
<accession>S7QCA2</accession>
<dbReference type="SUPFAM" id="SSF52540">
    <property type="entry name" value="P-loop containing nucleoside triphosphate hydrolases"/>
    <property type="match status" value="1"/>
</dbReference>
<evidence type="ECO:0000313" key="2">
    <source>
        <dbReference type="Proteomes" id="UP000030669"/>
    </source>
</evidence>
<dbReference type="GeneID" id="19305898"/>
<dbReference type="AlphaFoldDB" id="S7QCA2"/>
<protein>
    <submittedName>
        <fullName evidence="1">Uncharacterized protein</fullName>
    </submittedName>
</protein>
<organism evidence="1 2">
    <name type="scientific">Gloeophyllum trabeum (strain ATCC 11539 / FP-39264 / Madison 617)</name>
    <name type="common">Brown rot fungus</name>
    <dbReference type="NCBI Taxonomy" id="670483"/>
    <lineage>
        <taxon>Eukaryota</taxon>
        <taxon>Fungi</taxon>
        <taxon>Dikarya</taxon>
        <taxon>Basidiomycota</taxon>
        <taxon>Agaricomycotina</taxon>
        <taxon>Agaricomycetes</taxon>
        <taxon>Gloeophyllales</taxon>
        <taxon>Gloeophyllaceae</taxon>
        <taxon>Gloeophyllum</taxon>
    </lineage>
</organism>
<evidence type="ECO:0000313" key="1">
    <source>
        <dbReference type="EMBL" id="EPQ56983.1"/>
    </source>
</evidence>
<dbReference type="Gene3D" id="3.40.50.300">
    <property type="entry name" value="P-loop containing nucleotide triphosphate hydrolases"/>
    <property type="match status" value="1"/>
</dbReference>
<dbReference type="PANTHER" id="PTHR36978">
    <property type="entry name" value="P-LOOP CONTAINING NUCLEOTIDE TRIPHOSPHATE HYDROLASE"/>
    <property type="match status" value="1"/>
</dbReference>
<feature type="non-terminal residue" evidence="1">
    <location>
        <position position="1"/>
    </location>
</feature>
<dbReference type="RefSeq" id="XP_007864006.1">
    <property type="nucleotide sequence ID" value="XM_007865815.1"/>
</dbReference>
<dbReference type="STRING" id="670483.S7QCA2"/>
<dbReference type="InterPro" id="IPR040632">
    <property type="entry name" value="Sulfotransfer_4"/>
</dbReference>
<dbReference type="Pfam" id="PF17784">
    <property type="entry name" value="Sulfotransfer_4"/>
    <property type="match status" value="1"/>
</dbReference>
<dbReference type="KEGG" id="gtr:GLOTRDRAFT_39303"/>